<name>A0A9P4YKD9_9EURO</name>
<keyword evidence="5" id="KW-0813">Transport</keyword>
<dbReference type="Proteomes" id="UP000749309">
    <property type="component" value="Unassembled WGS sequence"/>
</dbReference>
<feature type="domain" description="RING-type" evidence="20">
    <location>
        <begin position="136"/>
        <end position="185"/>
    </location>
</feature>
<organism evidence="21 22">
    <name type="scientific">Trichophyton interdigitale</name>
    <dbReference type="NCBI Taxonomy" id="101480"/>
    <lineage>
        <taxon>Eukaryota</taxon>
        <taxon>Fungi</taxon>
        <taxon>Dikarya</taxon>
        <taxon>Ascomycota</taxon>
        <taxon>Pezizomycotina</taxon>
        <taxon>Eurotiomycetes</taxon>
        <taxon>Eurotiomycetidae</taxon>
        <taxon>Onygenales</taxon>
        <taxon>Arthrodermataceae</taxon>
        <taxon>Trichophyton</taxon>
    </lineage>
</organism>
<keyword evidence="7 18" id="KW-0812">Transmembrane</keyword>
<dbReference type="GO" id="GO:0008270">
    <property type="term" value="F:zinc ion binding"/>
    <property type="evidence" value="ECO:0007669"/>
    <property type="project" value="UniProtKB-KW"/>
</dbReference>
<evidence type="ECO:0000256" key="17">
    <source>
        <dbReference type="PROSITE-ProRule" id="PRU00175"/>
    </source>
</evidence>
<feature type="repeat" description="Solcar" evidence="18">
    <location>
        <begin position="593"/>
        <end position="684"/>
    </location>
</feature>
<evidence type="ECO:0000256" key="3">
    <source>
        <dbReference type="ARBA" id="ARBA00006375"/>
    </source>
</evidence>
<evidence type="ECO:0000259" key="20">
    <source>
        <dbReference type="PROSITE" id="PS50089"/>
    </source>
</evidence>
<keyword evidence="10 17" id="KW-0863">Zinc-finger</keyword>
<comment type="similarity">
    <text evidence="3">Belongs to the mitochondrial carrier (TC 2.A.29) family.</text>
</comment>
<dbReference type="GO" id="GO:0061630">
    <property type="term" value="F:ubiquitin protein ligase activity"/>
    <property type="evidence" value="ECO:0007669"/>
    <property type="project" value="UniProtKB-EC"/>
</dbReference>
<reference evidence="21" key="1">
    <citation type="submission" date="2020-03" db="EMBL/GenBank/DDBJ databases">
        <title>Whole Genome Sequence of Trichophyton interdigitale from India.</title>
        <authorList>
            <person name="Kumar P."/>
        </authorList>
    </citation>
    <scope>NUCLEOTIDE SEQUENCE</scope>
    <source>
        <strain evidence="21">UCMS-IGIB-CI14</strain>
    </source>
</reference>
<evidence type="ECO:0000256" key="19">
    <source>
        <dbReference type="SAM" id="MobiDB-lite"/>
    </source>
</evidence>
<keyword evidence="16 18" id="KW-0472">Membrane</keyword>
<accession>A0A9P4YKD9</accession>
<feature type="repeat" description="Solcar" evidence="18">
    <location>
        <begin position="405"/>
        <end position="493"/>
    </location>
</feature>
<dbReference type="InterPro" id="IPR018108">
    <property type="entry name" value="MCP_transmembrane"/>
</dbReference>
<dbReference type="GO" id="GO:0015093">
    <property type="term" value="F:ferrous iron transmembrane transporter activity"/>
    <property type="evidence" value="ECO:0007669"/>
    <property type="project" value="TreeGrafter"/>
</dbReference>
<dbReference type="FunFam" id="3.30.40.10:FF:000019">
    <property type="entry name" value="RBR-type E3 ubiquitin transferase"/>
    <property type="match status" value="1"/>
</dbReference>
<evidence type="ECO:0000256" key="9">
    <source>
        <dbReference type="ARBA" id="ARBA00022737"/>
    </source>
</evidence>
<keyword evidence="6" id="KW-0808">Transferase</keyword>
<evidence type="ECO:0000256" key="14">
    <source>
        <dbReference type="ARBA" id="ARBA00022989"/>
    </source>
</evidence>
<evidence type="ECO:0000256" key="18">
    <source>
        <dbReference type="PROSITE-ProRule" id="PRU00282"/>
    </source>
</evidence>
<keyword evidence="14" id="KW-1133">Transmembrane helix</keyword>
<evidence type="ECO:0000256" key="16">
    <source>
        <dbReference type="ARBA" id="ARBA00023136"/>
    </source>
</evidence>
<keyword evidence="8" id="KW-0479">Metal-binding</keyword>
<evidence type="ECO:0000256" key="11">
    <source>
        <dbReference type="ARBA" id="ARBA00022786"/>
    </source>
</evidence>
<dbReference type="SUPFAM" id="SSF103506">
    <property type="entry name" value="Mitochondrial carrier"/>
    <property type="match status" value="1"/>
</dbReference>
<dbReference type="EMBL" id="JAAQVJ010000011">
    <property type="protein sequence ID" value="KAF3900692.1"/>
    <property type="molecule type" value="Genomic_DNA"/>
</dbReference>
<keyword evidence="12" id="KW-0999">Mitochondrion inner membrane</keyword>
<dbReference type="PANTHER" id="PTHR45758">
    <property type="entry name" value="MITOFERRIN-1-RELATED"/>
    <property type="match status" value="1"/>
</dbReference>
<evidence type="ECO:0000256" key="1">
    <source>
        <dbReference type="ARBA" id="ARBA00001798"/>
    </source>
</evidence>
<dbReference type="EC" id="2.3.2.31" evidence="4"/>
<evidence type="ECO:0000256" key="15">
    <source>
        <dbReference type="ARBA" id="ARBA00023128"/>
    </source>
</evidence>
<dbReference type="SMART" id="SM00184">
    <property type="entry name" value="RING"/>
    <property type="match status" value="1"/>
</dbReference>
<evidence type="ECO:0000256" key="5">
    <source>
        <dbReference type="ARBA" id="ARBA00022448"/>
    </source>
</evidence>
<proteinExistence type="inferred from homology"/>
<evidence type="ECO:0000313" key="21">
    <source>
        <dbReference type="EMBL" id="KAF3900692.1"/>
    </source>
</evidence>
<evidence type="ECO:0000256" key="10">
    <source>
        <dbReference type="ARBA" id="ARBA00022771"/>
    </source>
</evidence>
<evidence type="ECO:0000313" key="22">
    <source>
        <dbReference type="Proteomes" id="UP000749309"/>
    </source>
</evidence>
<feature type="compositionally biased region" description="Polar residues" evidence="19">
    <location>
        <begin position="10"/>
        <end position="26"/>
    </location>
</feature>
<dbReference type="InterPro" id="IPR017907">
    <property type="entry name" value="Znf_RING_CS"/>
</dbReference>
<comment type="caution">
    <text evidence="21">The sequence shown here is derived from an EMBL/GenBank/DDBJ whole genome shotgun (WGS) entry which is preliminary data.</text>
</comment>
<dbReference type="InterPro" id="IPR001841">
    <property type="entry name" value="Znf_RING"/>
</dbReference>
<dbReference type="PROSITE" id="PS00518">
    <property type="entry name" value="ZF_RING_1"/>
    <property type="match status" value="1"/>
</dbReference>
<dbReference type="GO" id="GO:0031966">
    <property type="term" value="C:mitochondrial membrane"/>
    <property type="evidence" value="ECO:0007669"/>
    <property type="project" value="UniProtKB-SubCell"/>
</dbReference>
<dbReference type="CDD" id="cd16625">
    <property type="entry name" value="RING-HC_RBR_HEL2-like"/>
    <property type="match status" value="1"/>
</dbReference>
<evidence type="ECO:0000256" key="4">
    <source>
        <dbReference type="ARBA" id="ARBA00012251"/>
    </source>
</evidence>
<dbReference type="PROSITE" id="PS50089">
    <property type="entry name" value="ZF_RING_2"/>
    <property type="match status" value="1"/>
</dbReference>
<evidence type="ECO:0000256" key="7">
    <source>
        <dbReference type="ARBA" id="ARBA00022692"/>
    </source>
</evidence>
<keyword evidence="15" id="KW-0496">Mitochondrion</keyword>
<evidence type="ECO:0000256" key="6">
    <source>
        <dbReference type="ARBA" id="ARBA00022679"/>
    </source>
</evidence>
<dbReference type="InterPro" id="IPR045840">
    <property type="entry name" value="Ariadne"/>
</dbReference>
<feature type="region of interest" description="Disordered" evidence="19">
    <location>
        <begin position="1"/>
        <end position="40"/>
    </location>
</feature>
<dbReference type="SUPFAM" id="SSF57850">
    <property type="entry name" value="RING/U-box"/>
    <property type="match status" value="1"/>
</dbReference>
<dbReference type="PANTHER" id="PTHR45758:SF4">
    <property type="entry name" value="MITOFERRIN-1"/>
    <property type="match status" value="1"/>
</dbReference>
<keyword evidence="11" id="KW-0833">Ubl conjugation pathway</keyword>
<comment type="catalytic activity">
    <reaction evidence="1">
        <text>[E2 ubiquitin-conjugating enzyme]-S-ubiquitinyl-L-cysteine + [acceptor protein]-L-lysine = [E2 ubiquitin-conjugating enzyme]-L-cysteine + [acceptor protein]-N(6)-ubiquitinyl-L-lysine.</text>
        <dbReference type="EC" id="2.3.2.31"/>
    </reaction>
</comment>
<sequence>MDSDDDFMTDGSSGQEFLDTQGSDNESLGGDFEEDLGGSFNYEKDIKPVRQPYETDSTALSPNDITREQNVQINEVSSILGLPAESAAILLRFSRWNREKLIESYMDHPEKTLEDTGLGPTFSSNPKTEVMPGFMCDICCEDGPDLQTYAMRCGHRFCVDCYSHYLGQKIKEEGEAARIECPQDQCHRIIDSKSLDLLVGEDVRDRFEEKGSSDARDTQTRSRQSLERYLHYYNRFANHEQSAKLDRDLFLKTEKMMVNLQSQSGLSWIEVQFLDTASRTLQECRQTLKWTYAFAFYLARNNLTEIFEDNQRDLEMAVENLSEMFEKPISELAGLKVDILDKTSYCNKRRVILLSDTAENLKTVTVKVTVESGGSGCIHEPFMASPEHHPVAAEEFDYEALPENYTLGHNMLAGAFAGIAEHSVMYPVDLLKTRMQVLNPGAGGLYTGLTHAVSTISRIEGWRALWKGVSSVIVGAGPAHAVYFGTYEVVKELAGGNVGSGHHPLAAALSGAAATITSDALMNPFDVIKQRMQVHGSTHRTLVQCARTVYRTEGLRAFYVSYPTTLCMTIPFTAAQFMAYESTSKIMNPTKRYDPFTHCIAGGLAGAVAAAVTTPLDVIKTVLQTRGTAQDPEARTAKGLFNAAKLIKNQYGWAGFLRGMRPRIIATMPSTAICWTSYEMAKAYFKRITSEESH</sequence>
<evidence type="ECO:0000256" key="13">
    <source>
        <dbReference type="ARBA" id="ARBA00022833"/>
    </source>
</evidence>
<gene>
    <name evidence="21" type="ORF">GY632_0651</name>
</gene>
<evidence type="ECO:0000256" key="2">
    <source>
        <dbReference type="ARBA" id="ARBA00004225"/>
    </source>
</evidence>
<evidence type="ECO:0000256" key="8">
    <source>
        <dbReference type="ARBA" id="ARBA00022723"/>
    </source>
</evidence>
<keyword evidence="9" id="KW-0677">Repeat</keyword>
<dbReference type="Pfam" id="PF21235">
    <property type="entry name" value="UBA_ARI1"/>
    <property type="match status" value="1"/>
</dbReference>
<evidence type="ECO:0000256" key="12">
    <source>
        <dbReference type="ARBA" id="ARBA00022792"/>
    </source>
</evidence>
<dbReference type="AlphaFoldDB" id="A0A9P4YKD9"/>
<dbReference type="Gene3D" id="1.20.120.1750">
    <property type="match status" value="1"/>
</dbReference>
<feature type="repeat" description="Solcar" evidence="18">
    <location>
        <begin position="502"/>
        <end position="586"/>
    </location>
</feature>
<keyword evidence="13" id="KW-0862">Zinc</keyword>
<comment type="subcellular location">
    <subcellularLocation>
        <location evidence="2">Mitochondrion membrane</location>
        <topology evidence="2">Multi-pass membrane protein</topology>
    </subcellularLocation>
</comment>
<dbReference type="Pfam" id="PF19422">
    <property type="entry name" value="Ariadne"/>
    <property type="match status" value="1"/>
</dbReference>
<dbReference type="FunFam" id="1.50.40.10:FF:000029">
    <property type="entry name" value="Solute carrier family 25 member 28"/>
    <property type="match status" value="1"/>
</dbReference>
<dbReference type="InterPro" id="IPR048962">
    <property type="entry name" value="ARIH1-like_UBL"/>
</dbReference>
<dbReference type="Pfam" id="PF00153">
    <property type="entry name" value="Mito_carr"/>
    <property type="match status" value="3"/>
</dbReference>
<dbReference type="PROSITE" id="PS50920">
    <property type="entry name" value="SOLCAR"/>
    <property type="match status" value="3"/>
</dbReference>
<dbReference type="InterPro" id="IPR023395">
    <property type="entry name" value="MCP_dom_sf"/>
</dbReference>
<dbReference type="GO" id="GO:0048250">
    <property type="term" value="P:iron import into the mitochondrion"/>
    <property type="evidence" value="ECO:0007669"/>
    <property type="project" value="UniProtKB-ARBA"/>
</dbReference>
<protein>
    <recommendedName>
        <fullName evidence="4">RBR-type E3 ubiquitin transferase</fullName>
        <ecNumber evidence="4">2.3.2.31</ecNumber>
    </recommendedName>
</protein>
<dbReference type="Gene3D" id="1.50.40.10">
    <property type="entry name" value="Mitochondrial carrier domain"/>
    <property type="match status" value="1"/>
</dbReference>